<evidence type="ECO:0000256" key="1">
    <source>
        <dbReference type="SAM" id="MobiDB-lite"/>
    </source>
</evidence>
<dbReference type="Proteomes" id="UP000800035">
    <property type="component" value="Unassembled WGS sequence"/>
</dbReference>
<dbReference type="EMBL" id="ML977018">
    <property type="protein sequence ID" value="KAF1951352.1"/>
    <property type="molecule type" value="Genomic_DNA"/>
</dbReference>
<evidence type="ECO:0000313" key="2">
    <source>
        <dbReference type="EMBL" id="KAF1951352.1"/>
    </source>
</evidence>
<evidence type="ECO:0000313" key="3">
    <source>
        <dbReference type="Proteomes" id="UP000800035"/>
    </source>
</evidence>
<reference evidence="2" key="1">
    <citation type="journal article" date="2020" name="Stud. Mycol.">
        <title>101 Dothideomycetes genomes: a test case for predicting lifestyles and emergence of pathogens.</title>
        <authorList>
            <person name="Haridas S."/>
            <person name="Albert R."/>
            <person name="Binder M."/>
            <person name="Bloem J."/>
            <person name="Labutti K."/>
            <person name="Salamov A."/>
            <person name="Andreopoulos B."/>
            <person name="Baker S."/>
            <person name="Barry K."/>
            <person name="Bills G."/>
            <person name="Bluhm B."/>
            <person name="Cannon C."/>
            <person name="Castanera R."/>
            <person name="Culley D."/>
            <person name="Daum C."/>
            <person name="Ezra D."/>
            <person name="Gonzalez J."/>
            <person name="Henrissat B."/>
            <person name="Kuo A."/>
            <person name="Liang C."/>
            <person name="Lipzen A."/>
            <person name="Lutzoni F."/>
            <person name="Magnuson J."/>
            <person name="Mondo S."/>
            <person name="Nolan M."/>
            <person name="Ohm R."/>
            <person name="Pangilinan J."/>
            <person name="Park H.-J."/>
            <person name="Ramirez L."/>
            <person name="Alfaro M."/>
            <person name="Sun H."/>
            <person name="Tritt A."/>
            <person name="Yoshinaga Y."/>
            <person name="Zwiers L.-H."/>
            <person name="Turgeon B."/>
            <person name="Goodwin S."/>
            <person name="Spatafora J."/>
            <person name="Crous P."/>
            <person name="Grigoriev I."/>
        </authorList>
    </citation>
    <scope>NUCLEOTIDE SEQUENCE</scope>
    <source>
        <strain evidence="2">CBS 675.92</strain>
    </source>
</reference>
<dbReference type="AlphaFoldDB" id="A0A6A5TI79"/>
<organism evidence="2 3">
    <name type="scientific">Byssothecium circinans</name>
    <dbReference type="NCBI Taxonomy" id="147558"/>
    <lineage>
        <taxon>Eukaryota</taxon>
        <taxon>Fungi</taxon>
        <taxon>Dikarya</taxon>
        <taxon>Ascomycota</taxon>
        <taxon>Pezizomycotina</taxon>
        <taxon>Dothideomycetes</taxon>
        <taxon>Pleosporomycetidae</taxon>
        <taxon>Pleosporales</taxon>
        <taxon>Massarineae</taxon>
        <taxon>Massarinaceae</taxon>
        <taxon>Byssothecium</taxon>
    </lineage>
</organism>
<feature type="region of interest" description="Disordered" evidence="1">
    <location>
        <begin position="1"/>
        <end position="21"/>
    </location>
</feature>
<feature type="compositionally biased region" description="Basic and acidic residues" evidence="1">
    <location>
        <begin position="10"/>
        <end position="21"/>
    </location>
</feature>
<proteinExistence type="predicted"/>
<name>A0A6A5TI79_9PLEO</name>
<accession>A0A6A5TI79</accession>
<gene>
    <name evidence="2" type="ORF">CC80DRAFT_454359</name>
</gene>
<protein>
    <submittedName>
        <fullName evidence="2">Uncharacterized protein</fullName>
    </submittedName>
</protein>
<keyword evidence="3" id="KW-1185">Reference proteome</keyword>
<sequence>MCQHQSTRQQSEKEGLLSVSRESRVGVDNRVRFSNREEAAPCSRLRQGRISINNSRLAIRNLREWLDI</sequence>